<dbReference type="STRING" id="411473.RUMCAL_01790"/>
<accession>U2M6J7</accession>
<sequence length="53" mass="5903">MKARKEEKSSLCGVLMVLVAIAVGVAGIVYALSTHRRHVNQEKWKDYDECGLV</sequence>
<dbReference type="EMBL" id="AWVF01000227">
    <property type="protein sequence ID" value="ERJ94948.1"/>
    <property type="molecule type" value="Genomic_DNA"/>
</dbReference>
<keyword evidence="3" id="KW-1185">Reference proteome</keyword>
<gene>
    <name evidence="2" type="ORF">RUMCAL_01790</name>
</gene>
<dbReference type="PATRIC" id="fig|411473.3.peg.1466"/>
<dbReference type="GeneID" id="93693153"/>
<dbReference type="AlphaFoldDB" id="U2M6J7"/>
<name>U2M6J7_9FIRM</name>
<dbReference type="Proteomes" id="UP000016662">
    <property type="component" value="Unassembled WGS sequence"/>
</dbReference>
<evidence type="ECO:0000256" key="1">
    <source>
        <dbReference type="SAM" id="Phobius"/>
    </source>
</evidence>
<evidence type="ECO:0000313" key="2">
    <source>
        <dbReference type="EMBL" id="ERJ94948.1"/>
    </source>
</evidence>
<evidence type="ECO:0000313" key="3">
    <source>
        <dbReference type="Proteomes" id="UP000016662"/>
    </source>
</evidence>
<keyword evidence="1" id="KW-0812">Transmembrane</keyword>
<reference evidence="2 3" key="1">
    <citation type="submission" date="2013-07" db="EMBL/GenBank/DDBJ databases">
        <authorList>
            <person name="Weinstock G."/>
            <person name="Sodergren E."/>
            <person name="Wylie T."/>
            <person name="Fulton L."/>
            <person name="Fulton R."/>
            <person name="Fronick C."/>
            <person name="O'Laughlin M."/>
            <person name="Godfrey J."/>
            <person name="Miner T."/>
            <person name="Herter B."/>
            <person name="Appelbaum E."/>
            <person name="Cordes M."/>
            <person name="Lek S."/>
            <person name="Wollam A."/>
            <person name="Pepin K.H."/>
            <person name="Palsikar V.B."/>
            <person name="Mitreva M."/>
            <person name="Wilson R.K."/>
        </authorList>
    </citation>
    <scope>NUCLEOTIDE SEQUENCE [LARGE SCALE GENOMIC DNA]</scope>
    <source>
        <strain evidence="2 3">ATCC 27760</strain>
    </source>
</reference>
<proteinExistence type="predicted"/>
<dbReference type="RefSeq" id="WP_021683258.1">
    <property type="nucleotide sequence ID" value="NZ_KI260473.1"/>
</dbReference>
<organism evidence="2 3">
    <name type="scientific">Ruminococcus callidus ATCC 27760</name>
    <dbReference type="NCBI Taxonomy" id="411473"/>
    <lineage>
        <taxon>Bacteria</taxon>
        <taxon>Bacillati</taxon>
        <taxon>Bacillota</taxon>
        <taxon>Clostridia</taxon>
        <taxon>Eubacteriales</taxon>
        <taxon>Oscillospiraceae</taxon>
        <taxon>Ruminococcus</taxon>
    </lineage>
</organism>
<keyword evidence="1" id="KW-0472">Membrane</keyword>
<dbReference type="HOGENOM" id="CLU_3065900_0_0_9"/>
<feature type="transmembrane region" description="Helical" evidence="1">
    <location>
        <begin position="12"/>
        <end position="32"/>
    </location>
</feature>
<comment type="caution">
    <text evidence="2">The sequence shown here is derived from an EMBL/GenBank/DDBJ whole genome shotgun (WGS) entry which is preliminary data.</text>
</comment>
<keyword evidence="1" id="KW-1133">Transmembrane helix</keyword>
<protein>
    <submittedName>
        <fullName evidence="2">Uncharacterized protein</fullName>
    </submittedName>
</protein>